<dbReference type="OrthoDB" id="5855668at2759"/>
<feature type="domain" description="U-box" evidence="2">
    <location>
        <begin position="27"/>
        <end position="104"/>
    </location>
</feature>
<protein>
    <recommendedName>
        <fullName evidence="2">U-box domain-containing protein</fullName>
    </recommendedName>
</protein>
<accession>A4RYB6</accession>
<dbReference type="InterPro" id="IPR003613">
    <property type="entry name" value="Ubox_domain"/>
</dbReference>
<dbReference type="GeneID" id="5002553"/>
<evidence type="ECO:0000256" key="1">
    <source>
        <dbReference type="SAM" id="MobiDB-lite"/>
    </source>
</evidence>
<dbReference type="Gramene" id="ABO96650">
    <property type="protein sequence ID" value="ABO96650"/>
    <property type="gene ID" value="OSTLU_15635"/>
</dbReference>
<dbReference type="KEGG" id="olu:OSTLU_15635"/>
<reference evidence="3 4" key="1">
    <citation type="journal article" date="2007" name="Proc. Natl. Acad. Sci. U.S.A.">
        <title>The tiny eukaryote Ostreococcus provides genomic insights into the paradox of plankton speciation.</title>
        <authorList>
            <person name="Palenik B."/>
            <person name="Grimwood J."/>
            <person name="Aerts A."/>
            <person name="Rouze P."/>
            <person name="Salamov A."/>
            <person name="Putnam N."/>
            <person name="Dupont C."/>
            <person name="Jorgensen R."/>
            <person name="Derelle E."/>
            <person name="Rombauts S."/>
            <person name="Zhou K."/>
            <person name="Otillar R."/>
            <person name="Merchant S.S."/>
            <person name="Podell S."/>
            <person name="Gaasterland T."/>
            <person name="Napoli C."/>
            <person name="Gendler K."/>
            <person name="Manuell A."/>
            <person name="Tai V."/>
            <person name="Vallon O."/>
            <person name="Piganeau G."/>
            <person name="Jancek S."/>
            <person name="Heijde M."/>
            <person name="Jabbari K."/>
            <person name="Bowler C."/>
            <person name="Lohr M."/>
            <person name="Robbens S."/>
            <person name="Werner G."/>
            <person name="Dubchak I."/>
            <person name="Pazour G.J."/>
            <person name="Ren Q."/>
            <person name="Paulsen I."/>
            <person name="Delwiche C."/>
            <person name="Schmutz J."/>
            <person name="Rokhsar D."/>
            <person name="Van de Peer Y."/>
            <person name="Moreau H."/>
            <person name="Grigoriev I.V."/>
        </authorList>
    </citation>
    <scope>NUCLEOTIDE SEQUENCE [LARGE SCALE GENOMIC DNA]</scope>
    <source>
        <strain evidence="3 4">CCE9901</strain>
    </source>
</reference>
<dbReference type="STRING" id="436017.A4RYB6"/>
<dbReference type="SMART" id="SM00504">
    <property type="entry name" value="Ubox"/>
    <property type="match status" value="1"/>
</dbReference>
<dbReference type="AlphaFoldDB" id="A4RYB6"/>
<dbReference type="Pfam" id="PF04564">
    <property type="entry name" value="U-box"/>
    <property type="match status" value="1"/>
</dbReference>
<dbReference type="EMBL" id="CP000586">
    <property type="protein sequence ID" value="ABO96650.1"/>
    <property type="molecule type" value="Genomic_DNA"/>
</dbReference>
<evidence type="ECO:0000313" key="3">
    <source>
        <dbReference type="EMBL" id="ABO96650.1"/>
    </source>
</evidence>
<evidence type="ECO:0000313" key="4">
    <source>
        <dbReference type="Proteomes" id="UP000001568"/>
    </source>
</evidence>
<proteinExistence type="predicted"/>
<dbReference type="Gene3D" id="3.30.40.10">
    <property type="entry name" value="Zinc/RING finger domain, C3HC4 (zinc finger)"/>
    <property type="match status" value="1"/>
</dbReference>
<dbReference type="GO" id="GO:0016567">
    <property type="term" value="P:protein ubiquitination"/>
    <property type="evidence" value="ECO:0007669"/>
    <property type="project" value="UniProtKB-UniPathway"/>
</dbReference>
<dbReference type="GO" id="GO:0004842">
    <property type="term" value="F:ubiquitin-protein transferase activity"/>
    <property type="evidence" value="ECO:0007669"/>
    <property type="project" value="InterPro"/>
</dbReference>
<dbReference type="RefSeq" id="XP_001418357.1">
    <property type="nucleotide sequence ID" value="XM_001418320.1"/>
</dbReference>
<dbReference type="UniPathway" id="UPA00143"/>
<name>A4RYB6_OSTLU</name>
<dbReference type="Proteomes" id="UP000001568">
    <property type="component" value="Chromosome 6"/>
</dbReference>
<feature type="region of interest" description="Disordered" evidence="1">
    <location>
        <begin position="514"/>
        <end position="543"/>
    </location>
</feature>
<dbReference type="PROSITE" id="PS51698">
    <property type="entry name" value="U_BOX"/>
    <property type="match status" value="1"/>
</dbReference>
<gene>
    <name evidence="3" type="ORF">OSTLU_15635</name>
</gene>
<dbReference type="HOGENOM" id="CLU_279976_0_0_1"/>
<dbReference type="SUPFAM" id="SSF57850">
    <property type="entry name" value="RING/U-box"/>
    <property type="match status" value="1"/>
</dbReference>
<sequence length="1124" mass="123333">MGRRANPFPRDIDVDAAMYADPAFHAAAPDAYVCALTLRVMKNPVVVAKTGRTYEKAAIEAWIAINHTEPCDRRVTLEDFASTCSSNTGLYALVERFVDAAKRLKPGALLDGTVAARMKAAALKTTVVVVEHNVHVFKKQPSMLRQLSKTLSFGLAGDGRAPALGTIPDVKPNGSTVDQGLSKVDEGDVVVFPDEVPDRKYVHVTSLEYPDKSKPADGRFFRFDMDELTRVIGHEWANKDLKAYKTENFSVKSGKGATFCVYRQEKRSAIVVFGGPNGMGVGCYHPVESAQPGDWLVGEPIELIAYRGLPKGVRFMDPSKFDSIKFVEDYSKDDDAHFMTGGVNDEPIERIFPGQSGIYPKEQNYRGGKRTMWLMFEIKLKHPTGSDPELINGRPYTPIGVFIDNRTLLQAGGCCQTYNCRDNEGINSQGEGQPSFRSGLCTDDKNKQHFGALMLHRDRKYEPITHFKFNVRVPDKGAPGVPCYSEKYGGGVHVGLLEGDPDLLGVGWGSNKWPTKDEGNRGEECVDDASKWGDKSISGPNAQERDEFYVYNPHKKPPPPKERTYKTASGEKKVVKLKPDAFVFPRQRRKLVDPHLDVVSIDYPGGVMPGKTEPEPKGKWFRFKSSQLSAITGIEDWGDASYEGWKTGVIKGGDGASFAIPNDTSAGERRGSVIVFQHESGIGVGCANPCDYAHEGDWKPGDRIELLAYSHDNQPPPYTFTLSMDNYVCQTETGWNLPGHLIRYGQCGLVGPWWKELEIEFQIEAASVGTRIYGVHTDASFEALPFTAKALRSDGKWHKIELSTENVRWGRAFKSIMDDVSAVRVRWESTDLHKLANSTARSGGGIHANILGTSTAINVLDIRRHGYPSDGSIFRFDKDAVRALNCGKCDGSNWAGTYEVLNLRNGKKGKVMLADKPDETVLETYVASHTQKPSEPVPADKPSPVAAAVMPMPPATTQAVMPMASHAPVQKTPYRNPTGFLSCCLSAPKRLETPVSNAESDATATTMIVYKPVYTEESSPEKPKPINPKQIVQDSTSLDVLGLGYWVEDVSTPAPSPGDWQIGDIIMISRQRLDVNASTPSVLEDGDAGIAALERTKSTAAAGDWANIRFVSSDDIADIALPQI</sequence>
<organism evidence="3 4">
    <name type="scientific">Ostreococcus lucimarinus (strain CCE9901)</name>
    <dbReference type="NCBI Taxonomy" id="436017"/>
    <lineage>
        <taxon>Eukaryota</taxon>
        <taxon>Viridiplantae</taxon>
        <taxon>Chlorophyta</taxon>
        <taxon>Mamiellophyceae</taxon>
        <taxon>Mamiellales</taxon>
        <taxon>Bathycoccaceae</taxon>
        <taxon>Ostreococcus</taxon>
    </lineage>
</organism>
<dbReference type="InterPro" id="IPR013083">
    <property type="entry name" value="Znf_RING/FYVE/PHD"/>
</dbReference>
<evidence type="ECO:0000259" key="2">
    <source>
        <dbReference type="PROSITE" id="PS51698"/>
    </source>
</evidence>
<feature type="compositionally biased region" description="Basic and acidic residues" evidence="1">
    <location>
        <begin position="514"/>
        <end position="534"/>
    </location>
</feature>
<dbReference type="OMA" id="DASKWGD"/>
<keyword evidence="4" id="KW-1185">Reference proteome</keyword>